<name>A0A412E7G1_BACSE</name>
<feature type="signal peptide" evidence="1">
    <location>
        <begin position="1"/>
        <end position="23"/>
    </location>
</feature>
<dbReference type="Pfam" id="PF07632">
    <property type="entry name" value="Sde182_NH-like"/>
    <property type="match status" value="1"/>
</dbReference>
<dbReference type="SUPFAM" id="SSF53590">
    <property type="entry name" value="Nucleoside hydrolase"/>
    <property type="match status" value="1"/>
</dbReference>
<dbReference type="InterPro" id="IPR011483">
    <property type="entry name" value="Sde182_NH-like"/>
</dbReference>
<evidence type="ECO:0000256" key="1">
    <source>
        <dbReference type="SAM" id="SignalP"/>
    </source>
</evidence>
<dbReference type="RefSeq" id="WP_117917330.1">
    <property type="nucleotide sequence ID" value="NZ_QRUB01000004.1"/>
</dbReference>
<organism evidence="3 4">
    <name type="scientific">Bacteroides stercoris</name>
    <dbReference type="NCBI Taxonomy" id="46506"/>
    <lineage>
        <taxon>Bacteria</taxon>
        <taxon>Pseudomonadati</taxon>
        <taxon>Bacteroidota</taxon>
        <taxon>Bacteroidia</taxon>
        <taxon>Bacteroidales</taxon>
        <taxon>Bacteroidaceae</taxon>
        <taxon>Bacteroides</taxon>
    </lineage>
</organism>
<keyword evidence="1" id="KW-0732">Signal</keyword>
<proteinExistence type="predicted"/>
<dbReference type="Gene3D" id="3.90.245.10">
    <property type="entry name" value="Ribonucleoside hydrolase-like"/>
    <property type="match status" value="1"/>
</dbReference>
<dbReference type="EMBL" id="QRUB01000004">
    <property type="protein sequence ID" value="RGR28603.1"/>
    <property type="molecule type" value="Genomic_DNA"/>
</dbReference>
<evidence type="ECO:0000259" key="2">
    <source>
        <dbReference type="Pfam" id="PF07632"/>
    </source>
</evidence>
<gene>
    <name evidence="3" type="ORF">DWY58_06755</name>
</gene>
<dbReference type="PROSITE" id="PS51257">
    <property type="entry name" value="PROKAR_LIPOPROTEIN"/>
    <property type="match status" value="1"/>
</dbReference>
<protein>
    <submittedName>
        <fullName evidence="3">DUF1593 domain-containing protein</fullName>
    </submittedName>
</protein>
<dbReference type="Proteomes" id="UP000284161">
    <property type="component" value="Unassembled WGS sequence"/>
</dbReference>
<comment type="caution">
    <text evidence="3">The sequence shown here is derived from an EMBL/GenBank/DDBJ whole genome shotgun (WGS) entry which is preliminary data.</text>
</comment>
<accession>A0A412E7G1</accession>
<sequence>MKQTFVYLTVFLVASNYILSSCASSKGEKQTAQRPRILISTDIGGTDPDDNQSMAHFLMYCNKFDTEGLISSPSFGSGSQEEILRMIALYEQDLPKLKKHATGWAEPDYLRSITKQGRKGTVPYCGYSTATQGSEWIVKCARRVDERPLWVLVWGGLDDLAQALHDAPDIADKIRVYWIGGPNKKWSTNSYAYIVEHFPHLWFIENNASYRGFIGQKKVKDEFNAGYYDSYIRGGGKLGADFINYLNGNCKLGDTPSLLYMMDGDPDNPMRESWGGSFAPLTHSPRVIIDHPTTAADTVPIYSIMEFRIKGPKIDIPADSICITLTIGKQQWGGYYLGNGKYAVRHATYYTGTLPYTITSNIPEIPVWKGEITVANMWPGVSCHTDYVLGNTWYTDKPDLSLFENEIQGAHTVSRWRNIVMADWGNRWNWLKE</sequence>
<feature type="domain" description="Cellulose-binding Sde182 nucleoside hydrolase-like" evidence="2">
    <location>
        <begin position="36"/>
        <end position="278"/>
    </location>
</feature>
<evidence type="ECO:0000313" key="3">
    <source>
        <dbReference type="EMBL" id="RGR28603.1"/>
    </source>
</evidence>
<reference evidence="3 4" key="1">
    <citation type="submission" date="2018-08" db="EMBL/GenBank/DDBJ databases">
        <title>A genome reference for cultivated species of the human gut microbiota.</title>
        <authorList>
            <person name="Zou Y."/>
            <person name="Xue W."/>
            <person name="Luo G."/>
        </authorList>
    </citation>
    <scope>NUCLEOTIDE SEQUENCE [LARGE SCALE GENOMIC DNA]</scope>
    <source>
        <strain evidence="3 4">AF25-6</strain>
    </source>
</reference>
<evidence type="ECO:0000313" key="4">
    <source>
        <dbReference type="Proteomes" id="UP000284161"/>
    </source>
</evidence>
<dbReference type="GO" id="GO:0016799">
    <property type="term" value="F:hydrolase activity, hydrolyzing N-glycosyl compounds"/>
    <property type="evidence" value="ECO:0007669"/>
    <property type="project" value="InterPro"/>
</dbReference>
<feature type="chain" id="PRO_5019170963" evidence="1">
    <location>
        <begin position="24"/>
        <end position="433"/>
    </location>
</feature>
<dbReference type="AlphaFoldDB" id="A0A412E7G1"/>
<dbReference type="InterPro" id="IPR036452">
    <property type="entry name" value="Ribo_hydro-like"/>
</dbReference>